<dbReference type="InterPro" id="IPR004390">
    <property type="entry name" value="SR_rcpt_FtsY"/>
</dbReference>
<protein>
    <recommendedName>
        <fullName evidence="9">Signal recognition particle receptor FtsY</fullName>
        <shortName evidence="9">SRP receptor</shortName>
        <ecNumber evidence="9">3.6.5.4</ecNumber>
    </recommendedName>
</protein>
<dbReference type="Proteomes" id="UP000587760">
    <property type="component" value="Unassembled WGS sequence"/>
</dbReference>
<evidence type="ECO:0000256" key="9">
    <source>
        <dbReference type="HAMAP-Rule" id="MF_00920"/>
    </source>
</evidence>
<evidence type="ECO:0000256" key="8">
    <source>
        <dbReference type="ARBA" id="ARBA00048027"/>
    </source>
</evidence>
<dbReference type="GO" id="GO:0006614">
    <property type="term" value="P:SRP-dependent cotranslational protein targeting to membrane"/>
    <property type="evidence" value="ECO:0007669"/>
    <property type="project" value="InterPro"/>
</dbReference>
<dbReference type="PANTHER" id="PTHR43134">
    <property type="entry name" value="SIGNAL RECOGNITION PARTICLE RECEPTOR SUBUNIT ALPHA"/>
    <property type="match status" value="1"/>
</dbReference>
<evidence type="ECO:0000259" key="11">
    <source>
        <dbReference type="SMART" id="SM00962"/>
    </source>
</evidence>
<dbReference type="InterPro" id="IPR036225">
    <property type="entry name" value="SRP/SRP_N"/>
</dbReference>
<comment type="caution">
    <text evidence="13">The sequence shown here is derived from an EMBL/GenBank/DDBJ whole genome shotgun (WGS) entry which is preliminary data.</text>
</comment>
<evidence type="ECO:0000259" key="12">
    <source>
        <dbReference type="SMART" id="SM00963"/>
    </source>
</evidence>
<dbReference type="GO" id="GO:0005886">
    <property type="term" value="C:plasma membrane"/>
    <property type="evidence" value="ECO:0007669"/>
    <property type="project" value="UniProtKB-SubCell"/>
</dbReference>
<dbReference type="Gene3D" id="1.20.120.140">
    <property type="entry name" value="Signal recognition particle SRP54, nucleotide-binding domain"/>
    <property type="match status" value="1"/>
</dbReference>
<dbReference type="RefSeq" id="WP_184743425.1">
    <property type="nucleotide sequence ID" value="NZ_JACHGJ010000001.1"/>
</dbReference>
<dbReference type="InterPro" id="IPR000897">
    <property type="entry name" value="SRP54_GTPase_dom"/>
</dbReference>
<evidence type="ECO:0000259" key="10">
    <source>
        <dbReference type="SMART" id="SM00382"/>
    </source>
</evidence>
<keyword evidence="5 9" id="KW-0342">GTP-binding</keyword>
<accession>A0A841R8X8</accession>
<keyword evidence="7 9" id="KW-0675">Receptor</keyword>
<comment type="subunit">
    <text evidence="9">Part of the signal recognition particle protein translocation system, which is composed of SRP and FtsY.</text>
</comment>
<feature type="domain" description="SRP54-type proteins GTP-binding" evidence="11">
    <location>
        <begin position="99"/>
        <end position="302"/>
    </location>
</feature>
<keyword evidence="4 9" id="KW-0378">Hydrolase</keyword>
<evidence type="ECO:0000256" key="4">
    <source>
        <dbReference type="ARBA" id="ARBA00022801"/>
    </source>
</evidence>
<dbReference type="NCBIfam" id="TIGR00064">
    <property type="entry name" value="ftsY"/>
    <property type="match status" value="1"/>
</dbReference>
<dbReference type="GO" id="GO:0005525">
    <property type="term" value="F:GTP binding"/>
    <property type="evidence" value="ECO:0007669"/>
    <property type="project" value="UniProtKB-UniRule"/>
</dbReference>
<dbReference type="GO" id="GO:0005737">
    <property type="term" value="C:cytoplasm"/>
    <property type="evidence" value="ECO:0007669"/>
    <property type="project" value="UniProtKB-SubCell"/>
</dbReference>
<dbReference type="AlphaFoldDB" id="A0A841R8X8"/>
<sequence>MFKFGKKEKTDKGVRKNLGRRLLELLNNHTIDESLFEDLEDLLIESDMGGTVTMEIVDQLRNHVKAKKISTQNEIIEELKSILAEQIKSIELIPEKDKLNVYLILGVNGVGKTTSIAKMARYYGEKGNRDIVLSAGDTFRAAAVEQLKIHGERTGFRVVHQGQGADPSAVIFDTIASAKARKETLVLADTAGRMHNRTNLVKELQKIDSVIRKKIEPGDNYRKILVIDSTTGQNGLQQAEVFNEAVELDAIILTKYDSTARGGNIISISRKLGIPFAFIGKGEKLTDLELFQPESYLEDLFSY</sequence>
<evidence type="ECO:0000256" key="3">
    <source>
        <dbReference type="ARBA" id="ARBA00022741"/>
    </source>
</evidence>
<dbReference type="SMART" id="SM00382">
    <property type="entry name" value="AAA"/>
    <property type="match status" value="1"/>
</dbReference>
<comment type="similarity">
    <text evidence="9">Belongs to the GTP-binding SRP family. FtsY subfamily.</text>
</comment>
<dbReference type="SUPFAM" id="SSF52540">
    <property type="entry name" value="P-loop containing nucleoside triphosphate hydrolases"/>
    <property type="match status" value="1"/>
</dbReference>
<evidence type="ECO:0000256" key="7">
    <source>
        <dbReference type="ARBA" id="ARBA00023170"/>
    </source>
</evidence>
<dbReference type="InterPro" id="IPR013822">
    <property type="entry name" value="Signal_recog_particl_SRP54_hlx"/>
</dbReference>
<dbReference type="SUPFAM" id="SSF47364">
    <property type="entry name" value="Domain of the SRP/SRP receptor G-proteins"/>
    <property type="match status" value="1"/>
</dbReference>
<keyword evidence="1 9" id="KW-1003">Cell membrane</keyword>
<feature type="binding site" evidence="9">
    <location>
        <begin position="106"/>
        <end position="113"/>
    </location>
    <ligand>
        <name>GTP</name>
        <dbReference type="ChEBI" id="CHEBI:37565"/>
    </ligand>
</feature>
<dbReference type="HAMAP" id="MF_00920">
    <property type="entry name" value="FtsY"/>
    <property type="match status" value="1"/>
</dbReference>
<dbReference type="Pfam" id="PF02881">
    <property type="entry name" value="SRP54_N"/>
    <property type="match status" value="1"/>
</dbReference>
<dbReference type="InterPro" id="IPR003593">
    <property type="entry name" value="AAA+_ATPase"/>
</dbReference>
<reference evidence="13 14" key="1">
    <citation type="submission" date="2020-08" db="EMBL/GenBank/DDBJ databases">
        <title>Genomic Encyclopedia of Type Strains, Phase IV (KMG-IV): sequencing the most valuable type-strain genomes for metagenomic binning, comparative biology and taxonomic classification.</title>
        <authorList>
            <person name="Goeker M."/>
        </authorList>
    </citation>
    <scope>NUCLEOTIDE SEQUENCE [LARGE SCALE GENOMIC DNA]</scope>
    <source>
        <strain evidence="13 14">DSM 2461</strain>
    </source>
</reference>
<comment type="catalytic activity">
    <reaction evidence="8 9">
        <text>GTP + H2O = GDP + phosphate + H(+)</text>
        <dbReference type="Rhea" id="RHEA:19669"/>
        <dbReference type="ChEBI" id="CHEBI:15377"/>
        <dbReference type="ChEBI" id="CHEBI:15378"/>
        <dbReference type="ChEBI" id="CHEBI:37565"/>
        <dbReference type="ChEBI" id="CHEBI:43474"/>
        <dbReference type="ChEBI" id="CHEBI:58189"/>
        <dbReference type="EC" id="3.6.5.4"/>
    </reaction>
</comment>
<keyword evidence="14" id="KW-1185">Reference proteome</keyword>
<dbReference type="GO" id="GO:0005047">
    <property type="term" value="F:signal recognition particle binding"/>
    <property type="evidence" value="ECO:0007669"/>
    <property type="project" value="TreeGrafter"/>
</dbReference>
<dbReference type="PANTHER" id="PTHR43134:SF1">
    <property type="entry name" value="SIGNAL RECOGNITION PARTICLE RECEPTOR SUBUNIT ALPHA"/>
    <property type="match status" value="1"/>
</dbReference>
<feature type="domain" description="Signal recognition particle SRP54 helical bundle" evidence="12">
    <location>
        <begin position="6"/>
        <end position="87"/>
    </location>
</feature>
<dbReference type="InterPro" id="IPR042101">
    <property type="entry name" value="SRP54_N_sf"/>
</dbReference>
<dbReference type="EMBL" id="JACHGJ010000001">
    <property type="protein sequence ID" value="MBB6478932.1"/>
    <property type="molecule type" value="Genomic_DNA"/>
</dbReference>
<gene>
    <name evidence="9" type="primary">ftsY</name>
    <name evidence="13" type="ORF">HNR50_000565</name>
</gene>
<dbReference type="GO" id="GO:0003924">
    <property type="term" value="F:GTPase activity"/>
    <property type="evidence" value="ECO:0007669"/>
    <property type="project" value="UniProtKB-UniRule"/>
</dbReference>
<feature type="binding site" evidence="9">
    <location>
        <begin position="254"/>
        <end position="257"/>
    </location>
    <ligand>
        <name>GTP</name>
        <dbReference type="ChEBI" id="CHEBI:37565"/>
    </ligand>
</feature>
<proteinExistence type="inferred from homology"/>
<comment type="subcellular location">
    <subcellularLocation>
        <location evidence="9">Cell membrane</location>
        <topology evidence="9">Peripheral membrane protein</topology>
        <orientation evidence="9">Cytoplasmic side</orientation>
    </subcellularLocation>
    <subcellularLocation>
        <location evidence="9">Cytoplasm</location>
    </subcellularLocation>
</comment>
<evidence type="ECO:0000256" key="1">
    <source>
        <dbReference type="ARBA" id="ARBA00022475"/>
    </source>
</evidence>
<organism evidence="13 14">
    <name type="scientific">Spirochaeta isovalerica</name>
    <dbReference type="NCBI Taxonomy" id="150"/>
    <lineage>
        <taxon>Bacteria</taxon>
        <taxon>Pseudomonadati</taxon>
        <taxon>Spirochaetota</taxon>
        <taxon>Spirochaetia</taxon>
        <taxon>Spirochaetales</taxon>
        <taxon>Spirochaetaceae</taxon>
        <taxon>Spirochaeta</taxon>
    </lineage>
</organism>
<dbReference type="SMART" id="SM00962">
    <property type="entry name" value="SRP54"/>
    <property type="match status" value="1"/>
</dbReference>
<keyword evidence="3 9" id="KW-0547">Nucleotide-binding</keyword>
<dbReference type="InterPro" id="IPR027417">
    <property type="entry name" value="P-loop_NTPase"/>
</dbReference>
<evidence type="ECO:0000256" key="6">
    <source>
        <dbReference type="ARBA" id="ARBA00023136"/>
    </source>
</evidence>
<dbReference type="SMART" id="SM00963">
    <property type="entry name" value="SRP54_N"/>
    <property type="match status" value="1"/>
</dbReference>
<evidence type="ECO:0000256" key="5">
    <source>
        <dbReference type="ARBA" id="ARBA00023134"/>
    </source>
</evidence>
<evidence type="ECO:0000313" key="14">
    <source>
        <dbReference type="Proteomes" id="UP000587760"/>
    </source>
</evidence>
<dbReference type="Pfam" id="PF00448">
    <property type="entry name" value="SRP54"/>
    <property type="match status" value="1"/>
</dbReference>
<dbReference type="FunFam" id="3.40.50.300:FF:000053">
    <property type="entry name" value="Signal recognition particle receptor FtsY"/>
    <property type="match status" value="1"/>
</dbReference>
<feature type="binding site" evidence="9">
    <location>
        <begin position="189"/>
        <end position="193"/>
    </location>
    <ligand>
        <name>GTP</name>
        <dbReference type="ChEBI" id="CHEBI:37565"/>
    </ligand>
</feature>
<evidence type="ECO:0000313" key="13">
    <source>
        <dbReference type="EMBL" id="MBB6478932.1"/>
    </source>
</evidence>
<name>A0A841R8X8_9SPIO</name>
<keyword evidence="6 9" id="KW-0472">Membrane</keyword>
<evidence type="ECO:0000256" key="2">
    <source>
        <dbReference type="ARBA" id="ARBA00022490"/>
    </source>
</evidence>
<feature type="domain" description="AAA+ ATPase" evidence="10">
    <location>
        <begin position="98"/>
        <end position="258"/>
    </location>
</feature>
<comment type="function">
    <text evidence="9">Involved in targeting and insertion of nascent membrane proteins into the cytoplasmic membrane. Acts as a receptor for the complex formed by the signal recognition particle (SRP) and the ribosome-nascent chain (RNC).</text>
</comment>
<keyword evidence="2 9" id="KW-0963">Cytoplasm</keyword>
<dbReference type="EC" id="3.6.5.4" evidence="9"/>
<dbReference type="Gene3D" id="3.40.50.300">
    <property type="entry name" value="P-loop containing nucleotide triphosphate hydrolases"/>
    <property type="match status" value="1"/>
</dbReference>